<dbReference type="InterPro" id="IPR002545">
    <property type="entry name" value="CheW-lke_dom"/>
</dbReference>
<dbReference type="RefSeq" id="WP_145266379.1">
    <property type="nucleotide sequence ID" value="NZ_CP036426.1"/>
</dbReference>
<protein>
    <recommendedName>
        <fullName evidence="2">Chemotaxis protein CheW</fullName>
    </recommendedName>
</protein>
<dbReference type="PANTHER" id="PTHR22617">
    <property type="entry name" value="CHEMOTAXIS SENSOR HISTIDINE KINASE-RELATED"/>
    <property type="match status" value="1"/>
</dbReference>
<dbReference type="InterPro" id="IPR039315">
    <property type="entry name" value="CheW"/>
</dbReference>
<dbReference type="PANTHER" id="PTHR22617:SF45">
    <property type="entry name" value="CHEMOTAXIS PROTEIN CHEW"/>
    <property type="match status" value="1"/>
</dbReference>
<proteinExistence type="predicted"/>
<organism evidence="5 6">
    <name type="scientific">Tautonia plasticadhaerens</name>
    <dbReference type="NCBI Taxonomy" id="2527974"/>
    <lineage>
        <taxon>Bacteria</taxon>
        <taxon>Pseudomonadati</taxon>
        <taxon>Planctomycetota</taxon>
        <taxon>Planctomycetia</taxon>
        <taxon>Isosphaerales</taxon>
        <taxon>Isosphaeraceae</taxon>
        <taxon>Tautonia</taxon>
    </lineage>
</organism>
<dbReference type="InterPro" id="IPR036061">
    <property type="entry name" value="CheW-like_dom_sf"/>
</dbReference>
<feature type="domain" description="CheW-like" evidence="4">
    <location>
        <begin position="54"/>
        <end position="200"/>
    </location>
</feature>
<keyword evidence="6" id="KW-1185">Reference proteome</keyword>
<gene>
    <name evidence="5" type="ORF">ElP_01760</name>
</gene>
<dbReference type="Proteomes" id="UP000317835">
    <property type="component" value="Chromosome"/>
</dbReference>
<sequence>MNGHDPDDDRGLRADARRLSEEARRLFDRPAPPGYLAEWAAVLAEPEAEDSGDTASLLVFRLGRSWLAVRTPILVEVVEARPVHRVPHRVGGLLRGLVNIRGRLTPCVDLARLLSLDARAPGAGGGEGRRIVVAEGARGAGWVAFEADEVVGVHVVPADRLRGLPSTVERAEGHCEATFRWRDRTVGVLDSGRFLDALEAFDR</sequence>
<accession>A0A518GUS7</accession>
<evidence type="ECO:0000256" key="1">
    <source>
        <dbReference type="ARBA" id="ARBA00004496"/>
    </source>
</evidence>
<dbReference type="Gene3D" id="2.40.50.180">
    <property type="entry name" value="CheA-289, Domain 4"/>
    <property type="match status" value="1"/>
</dbReference>
<dbReference type="AlphaFoldDB" id="A0A518GUS7"/>
<dbReference type="Gene3D" id="2.30.30.40">
    <property type="entry name" value="SH3 Domains"/>
    <property type="match status" value="1"/>
</dbReference>
<evidence type="ECO:0000256" key="3">
    <source>
        <dbReference type="ARBA" id="ARBA00022490"/>
    </source>
</evidence>
<evidence type="ECO:0000256" key="2">
    <source>
        <dbReference type="ARBA" id="ARBA00021483"/>
    </source>
</evidence>
<dbReference type="EMBL" id="CP036426">
    <property type="protein sequence ID" value="QDV32348.1"/>
    <property type="molecule type" value="Genomic_DNA"/>
</dbReference>
<dbReference type="KEGG" id="tpla:ElP_01760"/>
<dbReference type="GO" id="GO:0005829">
    <property type="term" value="C:cytosol"/>
    <property type="evidence" value="ECO:0007669"/>
    <property type="project" value="TreeGrafter"/>
</dbReference>
<dbReference type="PROSITE" id="PS50851">
    <property type="entry name" value="CHEW"/>
    <property type="match status" value="1"/>
</dbReference>
<comment type="subcellular location">
    <subcellularLocation>
        <location evidence="1">Cytoplasm</location>
    </subcellularLocation>
</comment>
<dbReference type="Pfam" id="PF01584">
    <property type="entry name" value="CheW"/>
    <property type="match status" value="1"/>
</dbReference>
<dbReference type="GO" id="GO:0006935">
    <property type="term" value="P:chemotaxis"/>
    <property type="evidence" value="ECO:0007669"/>
    <property type="project" value="InterPro"/>
</dbReference>
<evidence type="ECO:0000313" key="5">
    <source>
        <dbReference type="EMBL" id="QDV32348.1"/>
    </source>
</evidence>
<dbReference type="SUPFAM" id="SSF50341">
    <property type="entry name" value="CheW-like"/>
    <property type="match status" value="1"/>
</dbReference>
<dbReference type="GO" id="GO:0007165">
    <property type="term" value="P:signal transduction"/>
    <property type="evidence" value="ECO:0007669"/>
    <property type="project" value="InterPro"/>
</dbReference>
<evidence type="ECO:0000259" key="4">
    <source>
        <dbReference type="PROSITE" id="PS50851"/>
    </source>
</evidence>
<name>A0A518GUS7_9BACT</name>
<keyword evidence="3" id="KW-0963">Cytoplasm</keyword>
<reference evidence="5 6" key="1">
    <citation type="submission" date="2019-02" db="EMBL/GenBank/DDBJ databases">
        <title>Deep-cultivation of Planctomycetes and their phenomic and genomic characterization uncovers novel biology.</title>
        <authorList>
            <person name="Wiegand S."/>
            <person name="Jogler M."/>
            <person name="Boedeker C."/>
            <person name="Pinto D."/>
            <person name="Vollmers J."/>
            <person name="Rivas-Marin E."/>
            <person name="Kohn T."/>
            <person name="Peeters S.H."/>
            <person name="Heuer A."/>
            <person name="Rast P."/>
            <person name="Oberbeckmann S."/>
            <person name="Bunk B."/>
            <person name="Jeske O."/>
            <person name="Meyerdierks A."/>
            <person name="Storesund J.E."/>
            <person name="Kallscheuer N."/>
            <person name="Luecker S."/>
            <person name="Lage O.M."/>
            <person name="Pohl T."/>
            <person name="Merkel B.J."/>
            <person name="Hornburger P."/>
            <person name="Mueller R.-W."/>
            <person name="Bruemmer F."/>
            <person name="Labrenz M."/>
            <person name="Spormann A.M."/>
            <person name="Op den Camp H."/>
            <person name="Overmann J."/>
            <person name="Amann R."/>
            <person name="Jetten M.S.M."/>
            <person name="Mascher T."/>
            <person name="Medema M.H."/>
            <person name="Devos D.P."/>
            <person name="Kaster A.-K."/>
            <person name="Ovreas L."/>
            <person name="Rohde M."/>
            <person name="Galperin M.Y."/>
            <person name="Jogler C."/>
        </authorList>
    </citation>
    <scope>NUCLEOTIDE SEQUENCE [LARGE SCALE GENOMIC DNA]</scope>
    <source>
        <strain evidence="5 6">ElP</strain>
    </source>
</reference>
<dbReference type="SMART" id="SM00260">
    <property type="entry name" value="CheW"/>
    <property type="match status" value="1"/>
</dbReference>
<dbReference type="OrthoDB" id="21516at2"/>
<evidence type="ECO:0000313" key="6">
    <source>
        <dbReference type="Proteomes" id="UP000317835"/>
    </source>
</evidence>